<proteinExistence type="predicted"/>
<protein>
    <recommendedName>
        <fullName evidence="1">DDE domain-containing protein</fullName>
    </recommendedName>
</protein>
<dbReference type="Pfam" id="PF13610">
    <property type="entry name" value="DDE_Tnp_IS240"/>
    <property type="match status" value="1"/>
</dbReference>
<dbReference type="Proteomes" id="UP000288669">
    <property type="component" value="Unassembled WGS sequence"/>
</dbReference>
<name>A0A430AK43_9ENTE</name>
<evidence type="ECO:0000259" key="1">
    <source>
        <dbReference type="Pfam" id="PF13610"/>
    </source>
</evidence>
<sequence>MSEQVSHWTSKYLNNILEQDHREVKRTLPYGKSFQSTSLASSTVKGIEIVSALYKESRRAIVLFDFLPLLYF</sequence>
<dbReference type="AlphaFoldDB" id="A0A430AK43"/>
<comment type="caution">
    <text evidence="2">The sequence shown here is derived from an EMBL/GenBank/DDBJ whole genome shotgun (WGS) entry which is preliminary data.</text>
</comment>
<dbReference type="OrthoDB" id="1376408at2"/>
<gene>
    <name evidence="2" type="ORF">CBF30_04380</name>
</gene>
<keyword evidence="3" id="KW-1185">Reference proteome</keyword>
<reference evidence="2 3" key="1">
    <citation type="submission" date="2017-05" db="EMBL/GenBank/DDBJ databases">
        <title>Vagococcus spp. assemblies.</title>
        <authorList>
            <person name="Gulvik C.A."/>
        </authorList>
    </citation>
    <scope>NUCLEOTIDE SEQUENCE [LARGE SCALE GENOMIC DNA]</scope>
    <source>
        <strain evidence="2 3">DSM 24756</strain>
    </source>
</reference>
<evidence type="ECO:0000313" key="2">
    <source>
        <dbReference type="EMBL" id="RSU08481.1"/>
    </source>
</evidence>
<feature type="domain" description="DDE" evidence="1">
    <location>
        <begin position="2"/>
        <end position="56"/>
    </location>
</feature>
<organism evidence="2 3">
    <name type="scientific">Vagococcus entomophilus</name>
    <dbReference type="NCBI Taxonomy" id="1160095"/>
    <lineage>
        <taxon>Bacteria</taxon>
        <taxon>Bacillati</taxon>
        <taxon>Bacillota</taxon>
        <taxon>Bacilli</taxon>
        <taxon>Lactobacillales</taxon>
        <taxon>Enterococcaceae</taxon>
        <taxon>Vagococcus</taxon>
    </lineage>
</organism>
<dbReference type="EMBL" id="NGJZ01000001">
    <property type="protein sequence ID" value="RSU08481.1"/>
    <property type="molecule type" value="Genomic_DNA"/>
</dbReference>
<accession>A0A430AK43</accession>
<evidence type="ECO:0000313" key="3">
    <source>
        <dbReference type="Proteomes" id="UP000288669"/>
    </source>
</evidence>
<dbReference type="InterPro" id="IPR032874">
    <property type="entry name" value="DDE_dom"/>
</dbReference>